<proteinExistence type="predicted"/>
<dbReference type="STRING" id="81985.R0HT63"/>
<dbReference type="KEGG" id="crb:17893171"/>
<dbReference type="AlphaFoldDB" id="R0HT63"/>
<dbReference type="EMBL" id="KB870807">
    <property type="protein sequence ID" value="EOA32979.1"/>
    <property type="molecule type" value="Genomic_DNA"/>
</dbReference>
<dbReference type="PANTHER" id="PTHR33248">
    <property type="entry name" value="ZINC ION-BINDING PROTEIN"/>
    <property type="match status" value="1"/>
</dbReference>
<keyword evidence="3" id="KW-0862">Zinc</keyword>
<evidence type="ECO:0000256" key="5">
    <source>
        <dbReference type="SAM" id="Coils"/>
    </source>
</evidence>
<dbReference type="InterPro" id="IPR010666">
    <property type="entry name" value="Znf_GRF"/>
</dbReference>
<accession>R0HT63</accession>
<evidence type="ECO:0000256" key="3">
    <source>
        <dbReference type="ARBA" id="ARBA00022833"/>
    </source>
</evidence>
<keyword evidence="5" id="KW-0175">Coiled coil</keyword>
<evidence type="ECO:0000259" key="7">
    <source>
        <dbReference type="PROSITE" id="PS51999"/>
    </source>
</evidence>
<dbReference type="OrthoDB" id="1110313at2759"/>
<keyword evidence="2 4" id="KW-0863">Zinc-finger</keyword>
<dbReference type="GO" id="GO:0008270">
    <property type="term" value="F:zinc ion binding"/>
    <property type="evidence" value="ECO:0007669"/>
    <property type="project" value="UniProtKB-KW"/>
</dbReference>
<dbReference type="Proteomes" id="UP000029121">
    <property type="component" value="Unassembled WGS sequence"/>
</dbReference>
<keyword evidence="1" id="KW-0479">Metal-binding</keyword>
<feature type="coiled-coil region" evidence="5">
    <location>
        <begin position="95"/>
        <end position="122"/>
    </location>
</feature>
<evidence type="ECO:0000256" key="4">
    <source>
        <dbReference type="PROSITE-ProRule" id="PRU01343"/>
    </source>
</evidence>
<evidence type="ECO:0000313" key="9">
    <source>
        <dbReference type="Proteomes" id="UP000029121"/>
    </source>
</evidence>
<keyword evidence="9" id="KW-1185">Reference proteome</keyword>
<gene>
    <name evidence="8" type="ORF">CARUB_v10016309mg</name>
</gene>
<name>R0HT63_9BRAS</name>
<protein>
    <recommendedName>
        <fullName evidence="7">GRF-type domain-containing protein</fullName>
    </recommendedName>
</protein>
<evidence type="ECO:0000256" key="6">
    <source>
        <dbReference type="SAM" id="MobiDB-lite"/>
    </source>
</evidence>
<feature type="region of interest" description="Disordered" evidence="6">
    <location>
        <begin position="1"/>
        <end position="21"/>
    </location>
</feature>
<feature type="compositionally biased region" description="Low complexity" evidence="6">
    <location>
        <begin position="1"/>
        <end position="14"/>
    </location>
</feature>
<dbReference type="PROSITE" id="PS51999">
    <property type="entry name" value="ZF_GRF"/>
    <property type="match status" value="1"/>
</dbReference>
<sequence length="156" mass="18150">MSQFSSSESSQLTSNATHRGVPSRCWCGHKITTYTSTTDENPYRRFYRCVQGVKKQKEKHLFCWVDEAHLEEIRMVDKKHNKLVEDVNNIRKMMMENVEVQKKMVEDMNTKMNEKLNEIIEQELMVAKNGVEKSSMKTLLLVTVVASIAWLCGKVF</sequence>
<evidence type="ECO:0000256" key="1">
    <source>
        <dbReference type="ARBA" id="ARBA00022723"/>
    </source>
</evidence>
<feature type="domain" description="GRF-type" evidence="7">
    <location>
        <begin position="25"/>
        <end position="68"/>
    </location>
</feature>
<evidence type="ECO:0000256" key="2">
    <source>
        <dbReference type="ARBA" id="ARBA00022771"/>
    </source>
</evidence>
<evidence type="ECO:0000313" key="8">
    <source>
        <dbReference type="EMBL" id="EOA32979.1"/>
    </source>
</evidence>
<organism evidence="8 9">
    <name type="scientific">Capsella rubella</name>
    <dbReference type="NCBI Taxonomy" id="81985"/>
    <lineage>
        <taxon>Eukaryota</taxon>
        <taxon>Viridiplantae</taxon>
        <taxon>Streptophyta</taxon>
        <taxon>Embryophyta</taxon>
        <taxon>Tracheophyta</taxon>
        <taxon>Spermatophyta</taxon>
        <taxon>Magnoliopsida</taxon>
        <taxon>eudicotyledons</taxon>
        <taxon>Gunneridae</taxon>
        <taxon>Pentapetalae</taxon>
        <taxon>rosids</taxon>
        <taxon>malvids</taxon>
        <taxon>Brassicales</taxon>
        <taxon>Brassicaceae</taxon>
        <taxon>Camelineae</taxon>
        <taxon>Capsella</taxon>
    </lineage>
</organism>
<reference evidence="9" key="1">
    <citation type="journal article" date="2013" name="Nat. Genet.">
        <title>The Capsella rubella genome and the genomic consequences of rapid mating system evolution.</title>
        <authorList>
            <person name="Slotte T."/>
            <person name="Hazzouri K.M."/>
            <person name="Agren J.A."/>
            <person name="Koenig D."/>
            <person name="Maumus F."/>
            <person name="Guo Y.L."/>
            <person name="Steige K."/>
            <person name="Platts A.E."/>
            <person name="Escobar J.S."/>
            <person name="Newman L.K."/>
            <person name="Wang W."/>
            <person name="Mandakova T."/>
            <person name="Vello E."/>
            <person name="Smith L.M."/>
            <person name="Henz S.R."/>
            <person name="Steffen J."/>
            <person name="Takuno S."/>
            <person name="Brandvain Y."/>
            <person name="Coop G."/>
            <person name="Andolfatto P."/>
            <person name="Hu T.T."/>
            <person name="Blanchette M."/>
            <person name="Clark R.M."/>
            <person name="Quesneville H."/>
            <person name="Nordborg M."/>
            <person name="Gaut B.S."/>
            <person name="Lysak M.A."/>
            <person name="Jenkins J."/>
            <person name="Grimwood J."/>
            <person name="Chapman J."/>
            <person name="Prochnik S."/>
            <person name="Shu S."/>
            <person name="Rokhsar D."/>
            <person name="Schmutz J."/>
            <person name="Weigel D."/>
            <person name="Wright S.I."/>
        </authorList>
    </citation>
    <scope>NUCLEOTIDE SEQUENCE [LARGE SCALE GENOMIC DNA]</scope>
    <source>
        <strain evidence="9">cv. Monte Gargano</strain>
    </source>
</reference>